<protein>
    <submittedName>
        <fullName evidence="3">Rhodanese-like domain-containing protein</fullName>
    </submittedName>
</protein>
<evidence type="ECO:0000313" key="4">
    <source>
        <dbReference type="Proteomes" id="UP001500064"/>
    </source>
</evidence>
<feature type="domain" description="Rhodanese" evidence="2">
    <location>
        <begin position="15"/>
        <end position="105"/>
    </location>
</feature>
<reference evidence="3 4" key="1">
    <citation type="journal article" date="2019" name="Int. J. Syst. Evol. Microbiol.">
        <title>The Global Catalogue of Microorganisms (GCM) 10K type strain sequencing project: providing services to taxonomists for standard genome sequencing and annotation.</title>
        <authorList>
            <consortium name="The Broad Institute Genomics Platform"/>
            <consortium name="The Broad Institute Genome Sequencing Center for Infectious Disease"/>
            <person name="Wu L."/>
            <person name="Ma J."/>
        </authorList>
    </citation>
    <scope>NUCLEOTIDE SEQUENCE [LARGE SCALE GENOMIC DNA]</scope>
    <source>
        <strain evidence="3 4">JCM 13929</strain>
    </source>
</reference>
<dbReference type="InterPro" id="IPR001763">
    <property type="entry name" value="Rhodanese-like_dom"/>
</dbReference>
<proteinExistence type="predicted"/>
<dbReference type="Proteomes" id="UP001500064">
    <property type="component" value="Unassembled WGS sequence"/>
</dbReference>
<dbReference type="SUPFAM" id="SSF52821">
    <property type="entry name" value="Rhodanese/Cell cycle control phosphatase"/>
    <property type="match status" value="1"/>
</dbReference>
<accession>A0ABN2I0H0</accession>
<evidence type="ECO:0000259" key="2">
    <source>
        <dbReference type="PROSITE" id="PS50206"/>
    </source>
</evidence>
<dbReference type="PANTHER" id="PTHR43031:SF7">
    <property type="entry name" value="NITRIC OXIDE REDUCTASE FLRD-NAD(+) REDUCTASE"/>
    <property type="match status" value="1"/>
</dbReference>
<dbReference type="Gene3D" id="3.40.250.10">
    <property type="entry name" value="Rhodanese-like domain"/>
    <property type="match status" value="1"/>
</dbReference>
<dbReference type="Gene3D" id="6.10.140.1340">
    <property type="match status" value="1"/>
</dbReference>
<sequence>MSHIDAATARSLIEANPDVLVVDVRTPAEFGSAHIDGAINLPLDQVDAHLRRVVTDAGGRLLLICQSGNRAERARTALSDAGLADVVVLDGGMNAWIAAGAPVNRGRARWTLERQVRLAAGSIVLASIVASLWIPAAVFVAALAGAGLTFAALTDTCAMGLLLARLPYNRAAGVDVEAALARLRRSRTSG</sequence>
<dbReference type="SMART" id="SM00450">
    <property type="entry name" value="RHOD"/>
    <property type="match status" value="1"/>
</dbReference>
<gene>
    <name evidence="3" type="ORF">GCM10009733_109890</name>
</gene>
<dbReference type="PANTHER" id="PTHR43031">
    <property type="entry name" value="FAD-DEPENDENT OXIDOREDUCTASE"/>
    <property type="match status" value="1"/>
</dbReference>
<feature type="transmembrane region" description="Helical" evidence="1">
    <location>
        <begin position="116"/>
        <end position="134"/>
    </location>
</feature>
<organism evidence="3 4">
    <name type="scientific">Nonomuraea maheshkhaliensis</name>
    <dbReference type="NCBI Taxonomy" id="419590"/>
    <lineage>
        <taxon>Bacteria</taxon>
        <taxon>Bacillati</taxon>
        <taxon>Actinomycetota</taxon>
        <taxon>Actinomycetes</taxon>
        <taxon>Streptosporangiales</taxon>
        <taxon>Streptosporangiaceae</taxon>
        <taxon>Nonomuraea</taxon>
    </lineage>
</organism>
<comment type="caution">
    <text evidence="3">The sequence shown here is derived from an EMBL/GenBank/DDBJ whole genome shotgun (WGS) entry which is preliminary data.</text>
</comment>
<dbReference type="EMBL" id="BAAAMU010000224">
    <property type="protein sequence ID" value="GAA1696502.1"/>
    <property type="molecule type" value="Genomic_DNA"/>
</dbReference>
<evidence type="ECO:0000313" key="3">
    <source>
        <dbReference type="EMBL" id="GAA1696502.1"/>
    </source>
</evidence>
<dbReference type="InterPro" id="IPR021309">
    <property type="entry name" value="YgaP-like_TM"/>
</dbReference>
<dbReference type="CDD" id="cd00158">
    <property type="entry name" value="RHOD"/>
    <property type="match status" value="1"/>
</dbReference>
<dbReference type="Pfam" id="PF11127">
    <property type="entry name" value="YgaP-like_TM"/>
    <property type="match status" value="1"/>
</dbReference>
<name>A0ABN2I0H0_9ACTN</name>
<keyword evidence="1" id="KW-0812">Transmembrane</keyword>
<dbReference type="PROSITE" id="PS50206">
    <property type="entry name" value="RHODANESE_3"/>
    <property type="match status" value="1"/>
</dbReference>
<feature type="transmembrane region" description="Helical" evidence="1">
    <location>
        <begin position="140"/>
        <end position="164"/>
    </location>
</feature>
<keyword evidence="1" id="KW-1133">Transmembrane helix</keyword>
<dbReference type="RefSeq" id="WP_346115319.1">
    <property type="nucleotide sequence ID" value="NZ_BAAAMU010000224.1"/>
</dbReference>
<evidence type="ECO:0000256" key="1">
    <source>
        <dbReference type="SAM" id="Phobius"/>
    </source>
</evidence>
<dbReference type="Pfam" id="PF00581">
    <property type="entry name" value="Rhodanese"/>
    <property type="match status" value="1"/>
</dbReference>
<keyword evidence="1" id="KW-0472">Membrane</keyword>
<keyword evidence="4" id="KW-1185">Reference proteome</keyword>
<dbReference type="InterPro" id="IPR036873">
    <property type="entry name" value="Rhodanese-like_dom_sf"/>
</dbReference>
<dbReference type="InterPro" id="IPR050229">
    <property type="entry name" value="GlpE_sulfurtransferase"/>
</dbReference>